<proteinExistence type="predicted"/>
<dbReference type="Gene3D" id="1.10.3380.10">
    <property type="entry name" value="Sec63 N-terminal domain-like domain"/>
    <property type="match status" value="1"/>
</dbReference>
<reference evidence="2 3" key="1">
    <citation type="submission" date="2014-06" db="EMBL/GenBank/DDBJ databases">
        <title>Evolutionary Origins and Diversification of the Mycorrhizal Mutualists.</title>
        <authorList>
            <consortium name="DOE Joint Genome Institute"/>
            <consortium name="Mycorrhizal Genomics Consortium"/>
            <person name="Kohler A."/>
            <person name="Kuo A."/>
            <person name="Nagy L.G."/>
            <person name="Floudas D."/>
            <person name="Copeland A."/>
            <person name="Barry K.W."/>
            <person name="Cichocki N."/>
            <person name="Veneault-Fourrey C."/>
            <person name="LaButti K."/>
            <person name="Lindquist E.A."/>
            <person name="Lipzen A."/>
            <person name="Lundell T."/>
            <person name="Morin E."/>
            <person name="Murat C."/>
            <person name="Riley R."/>
            <person name="Ohm R."/>
            <person name="Sun H."/>
            <person name="Tunlid A."/>
            <person name="Henrissat B."/>
            <person name="Grigoriev I.V."/>
            <person name="Hibbett D.S."/>
            <person name="Martin F."/>
        </authorList>
    </citation>
    <scope>NUCLEOTIDE SEQUENCE [LARGE SCALE GENOMIC DNA]</scope>
    <source>
        <strain evidence="2 3">SS14</strain>
    </source>
</reference>
<dbReference type="OrthoDB" id="3248834at2759"/>
<feature type="non-terminal residue" evidence="2">
    <location>
        <position position="1"/>
    </location>
</feature>
<dbReference type="EMBL" id="KN837354">
    <property type="protein sequence ID" value="KIJ26870.1"/>
    <property type="molecule type" value="Genomic_DNA"/>
</dbReference>
<sequence>GNKRHMLVKAAAKNLAEARMIDYNEVMGALAITDLERIAEKYYIGAGSIEIFNKEFKPVMSEANILRMLSVSL</sequence>
<gene>
    <name evidence="2" type="ORF">M422DRAFT_116775</name>
</gene>
<feature type="non-terminal residue" evidence="2">
    <location>
        <position position="73"/>
    </location>
</feature>
<dbReference type="InterPro" id="IPR004179">
    <property type="entry name" value="Sec63-dom"/>
</dbReference>
<evidence type="ECO:0000313" key="2">
    <source>
        <dbReference type="EMBL" id="KIJ26870.1"/>
    </source>
</evidence>
<dbReference type="HOGENOM" id="CLU_2711810_0_0_1"/>
<keyword evidence="3" id="KW-1185">Reference proteome</keyword>
<dbReference type="AlphaFoldDB" id="A0A0C9UNM3"/>
<accession>A0A0C9UNM3</accession>
<protein>
    <recommendedName>
        <fullName evidence="1">SEC63 domain-containing protein</fullName>
    </recommendedName>
</protein>
<feature type="domain" description="SEC63" evidence="1">
    <location>
        <begin position="33"/>
        <end position="72"/>
    </location>
</feature>
<organism evidence="2 3">
    <name type="scientific">Sphaerobolus stellatus (strain SS14)</name>
    <dbReference type="NCBI Taxonomy" id="990650"/>
    <lineage>
        <taxon>Eukaryota</taxon>
        <taxon>Fungi</taxon>
        <taxon>Dikarya</taxon>
        <taxon>Basidiomycota</taxon>
        <taxon>Agaricomycotina</taxon>
        <taxon>Agaricomycetes</taxon>
        <taxon>Phallomycetidae</taxon>
        <taxon>Geastrales</taxon>
        <taxon>Sphaerobolaceae</taxon>
        <taxon>Sphaerobolus</taxon>
    </lineage>
</organism>
<dbReference type="Pfam" id="PF02889">
    <property type="entry name" value="Sec63"/>
    <property type="match status" value="1"/>
</dbReference>
<name>A0A0C9UNM3_SPHS4</name>
<evidence type="ECO:0000259" key="1">
    <source>
        <dbReference type="Pfam" id="PF02889"/>
    </source>
</evidence>
<evidence type="ECO:0000313" key="3">
    <source>
        <dbReference type="Proteomes" id="UP000054279"/>
    </source>
</evidence>
<dbReference type="Proteomes" id="UP000054279">
    <property type="component" value="Unassembled WGS sequence"/>
</dbReference>